<accession>A0A2T5JFD5</accession>
<dbReference type="Proteomes" id="UP000244168">
    <property type="component" value="Unassembled WGS sequence"/>
</dbReference>
<reference evidence="2 3" key="1">
    <citation type="submission" date="2018-04" db="EMBL/GenBank/DDBJ databases">
        <title>Genomic Encyclopedia of Archaeal and Bacterial Type Strains, Phase II (KMG-II): from individual species to whole genera.</title>
        <authorList>
            <person name="Goeker M."/>
        </authorList>
    </citation>
    <scope>NUCLEOTIDE SEQUENCE [LARGE SCALE GENOMIC DNA]</scope>
    <source>
        <strain evidence="2 3">DSM 26809</strain>
    </source>
</reference>
<protein>
    <submittedName>
        <fullName evidence="2">Uncharacterized protein</fullName>
    </submittedName>
</protein>
<dbReference type="AlphaFoldDB" id="A0A2T5JFD5"/>
<evidence type="ECO:0000313" key="3">
    <source>
        <dbReference type="Proteomes" id="UP000244168"/>
    </source>
</evidence>
<gene>
    <name evidence="2" type="ORF">C8P68_101335</name>
</gene>
<keyword evidence="3" id="KW-1185">Reference proteome</keyword>
<name>A0A2T5JFD5_9SPHI</name>
<evidence type="ECO:0000313" key="2">
    <source>
        <dbReference type="EMBL" id="PTR01104.1"/>
    </source>
</evidence>
<proteinExistence type="predicted"/>
<sequence>MKKHSIPNEPDEMPVNPENPGIQRPSDPGEPQIPEEAPENIPREVPPEPANPPEVAPGEVQK</sequence>
<evidence type="ECO:0000256" key="1">
    <source>
        <dbReference type="SAM" id="MobiDB-lite"/>
    </source>
</evidence>
<dbReference type="RefSeq" id="WP_107826526.1">
    <property type="nucleotide sequence ID" value="NZ_CP160205.1"/>
</dbReference>
<feature type="region of interest" description="Disordered" evidence="1">
    <location>
        <begin position="1"/>
        <end position="62"/>
    </location>
</feature>
<dbReference type="EMBL" id="QAOQ01000001">
    <property type="protein sequence ID" value="PTR01104.1"/>
    <property type="molecule type" value="Genomic_DNA"/>
</dbReference>
<organism evidence="2 3">
    <name type="scientific">Mucilaginibacter yixingensis</name>
    <dbReference type="NCBI Taxonomy" id="1295612"/>
    <lineage>
        <taxon>Bacteria</taxon>
        <taxon>Pseudomonadati</taxon>
        <taxon>Bacteroidota</taxon>
        <taxon>Sphingobacteriia</taxon>
        <taxon>Sphingobacteriales</taxon>
        <taxon>Sphingobacteriaceae</taxon>
        <taxon>Mucilaginibacter</taxon>
    </lineage>
</organism>
<comment type="caution">
    <text evidence="2">The sequence shown here is derived from an EMBL/GenBank/DDBJ whole genome shotgun (WGS) entry which is preliminary data.</text>
</comment>